<dbReference type="InterPro" id="IPR036291">
    <property type="entry name" value="NAD(P)-bd_dom_sf"/>
</dbReference>
<dbReference type="InterPro" id="IPR055222">
    <property type="entry name" value="PRISE-like_Rossmann-fold"/>
</dbReference>
<organism evidence="2 3">
    <name type="scientific">Delitschia confertaspora ATCC 74209</name>
    <dbReference type="NCBI Taxonomy" id="1513339"/>
    <lineage>
        <taxon>Eukaryota</taxon>
        <taxon>Fungi</taxon>
        <taxon>Dikarya</taxon>
        <taxon>Ascomycota</taxon>
        <taxon>Pezizomycotina</taxon>
        <taxon>Dothideomycetes</taxon>
        <taxon>Pleosporomycetidae</taxon>
        <taxon>Pleosporales</taxon>
        <taxon>Delitschiaceae</taxon>
        <taxon>Delitschia</taxon>
    </lineage>
</organism>
<comment type="caution">
    <text evidence="2">The sequence shown here is derived from an EMBL/GenBank/DDBJ whole genome shotgun (WGS) entry which is preliminary data.</text>
</comment>
<evidence type="ECO:0000259" key="1">
    <source>
        <dbReference type="Pfam" id="PF22917"/>
    </source>
</evidence>
<evidence type="ECO:0000313" key="3">
    <source>
        <dbReference type="Proteomes" id="UP000799536"/>
    </source>
</evidence>
<dbReference type="Pfam" id="PF22917">
    <property type="entry name" value="PRISE"/>
    <property type="match status" value="1"/>
</dbReference>
<protein>
    <submittedName>
        <fullName evidence="2">NAD dependent epimerase/dehydratase family protein</fullName>
    </submittedName>
</protein>
<proteinExistence type="predicted"/>
<dbReference type="SUPFAM" id="SSF51735">
    <property type="entry name" value="NAD(P)-binding Rossmann-fold domains"/>
    <property type="match status" value="1"/>
</dbReference>
<accession>A0A9P4JC28</accession>
<keyword evidence="3" id="KW-1185">Reference proteome</keyword>
<dbReference type="OrthoDB" id="1731983at2759"/>
<dbReference type="Gene3D" id="3.40.50.720">
    <property type="entry name" value="NAD(P)-binding Rossmann-like Domain"/>
    <property type="match status" value="1"/>
</dbReference>
<dbReference type="EMBL" id="ML994365">
    <property type="protein sequence ID" value="KAF2196563.1"/>
    <property type="molecule type" value="Genomic_DNA"/>
</dbReference>
<gene>
    <name evidence="2" type="ORF">GQ43DRAFT_445000</name>
</gene>
<dbReference type="PANTHER" id="PTHR32487:SF0">
    <property type="entry name" value="3-OXO-DELTA(4,5)-STEROID 5-BETA-REDUCTASE"/>
    <property type="match status" value="1"/>
</dbReference>
<dbReference type="AlphaFoldDB" id="A0A9P4JC28"/>
<feature type="domain" description="PRISE-like Rossmann-fold" evidence="1">
    <location>
        <begin position="49"/>
        <end position="269"/>
    </location>
</feature>
<dbReference type="PANTHER" id="PTHR32487">
    <property type="entry name" value="3-OXO-DELTA(4,5)-STEROID 5-BETA-REDUCTASE"/>
    <property type="match status" value="1"/>
</dbReference>
<sequence length="413" mass="46400">MPSAIVTGATGILGREIVFELGRHPQQWPTVHALSRSRKEDYPSNVVHSHIDLTSSADDMANDLQNVRGEYIFFAAYLQQDTEQGNWDVNGAMLDNFLQALAKTGAIKNVKRIILVTGCKQYGVHLGATKVPMTEDDKWLTGDDRPPNFYYNQQNILHRFCKEHDIEWTVTYPNDVIGYAEGNFMNLSTAVGLYAAISKELGQELVFPGSPEFYVRFDSFTDSKLHAQFCAWAAMEPRAANQAFNVVNGDAESWQHMWPKVASYFGMKVKPDQFETAWSSKVAGYLGMDAGGVQNLQDRPPIADFANSMGLKGHPVTHQSRVEQVIDLVKWSQRSDVKKGWKTLAEREGLKKDALEKATWTFLGFVLGRNYEVVVSMSKARKAGWTGYIDTWEALEGVFEELAEAKILPKRDS</sequence>
<dbReference type="Proteomes" id="UP000799536">
    <property type="component" value="Unassembled WGS sequence"/>
</dbReference>
<reference evidence="2" key="1">
    <citation type="journal article" date="2020" name="Stud. Mycol.">
        <title>101 Dothideomycetes genomes: a test case for predicting lifestyles and emergence of pathogens.</title>
        <authorList>
            <person name="Haridas S."/>
            <person name="Albert R."/>
            <person name="Binder M."/>
            <person name="Bloem J."/>
            <person name="Labutti K."/>
            <person name="Salamov A."/>
            <person name="Andreopoulos B."/>
            <person name="Baker S."/>
            <person name="Barry K."/>
            <person name="Bills G."/>
            <person name="Bluhm B."/>
            <person name="Cannon C."/>
            <person name="Castanera R."/>
            <person name="Culley D."/>
            <person name="Daum C."/>
            <person name="Ezra D."/>
            <person name="Gonzalez J."/>
            <person name="Henrissat B."/>
            <person name="Kuo A."/>
            <person name="Liang C."/>
            <person name="Lipzen A."/>
            <person name="Lutzoni F."/>
            <person name="Magnuson J."/>
            <person name="Mondo S."/>
            <person name="Nolan M."/>
            <person name="Ohm R."/>
            <person name="Pangilinan J."/>
            <person name="Park H.-J."/>
            <person name="Ramirez L."/>
            <person name="Alfaro M."/>
            <person name="Sun H."/>
            <person name="Tritt A."/>
            <person name="Yoshinaga Y."/>
            <person name="Zwiers L.-H."/>
            <person name="Turgeon B."/>
            <person name="Goodwin S."/>
            <person name="Spatafora J."/>
            <person name="Crous P."/>
            <person name="Grigoriev I."/>
        </authorList>
    </citation>
    <scope>NUCLEOTIDE SEQUENCE</scope>
    <source>
        <strain evidence="2">ATCC 74209</strain>
    </source>
</reference>
<dbReference type="CDD" id="cd08948">
    <property type="entry name" value="5beta-POR_like_SDR_a"/>
    <property type="match status" value="1"/>
</dbReference>
<evidence type="ECO:0000313" key="2">
    <source>
        <dbReference type="EMBL" id="KAF2196563.1"/>
    </source>
</evidence>
<name>A0A9P4JC28_9PLEO</name>